<reference evidence="6" key="1">
    <citation type="submission" date="2012-12" db="EMBL/GenBank/DDBJ databases">
        <authorList>
            <person name="Hellsten U."/>
            <person name="Grimwood J."/>
            <person name="Chapman J.A."/>
            <person name="Shapiro H."/>
            <person name="Aerts A."/>
            <person name="Otillar R.P."/>
            <person name="Terry A.Y."/>
            <person name="Boore J.L."/>
            <person name="Simakov O."/>
            <person name="Marletaz F."/>
            <person name="Cho S.-J."/>
            <person name="Edsinger-Gonzales E."/>
            <person name="Havlak P."/>
            <person name="Kuo D.-H."/>
            <person name="Larsson T."/>
            <person name="Lv J."/>
            <person name="Arendt D."/>
            <person name="Savage R."/>
            <person name="Osoegawa K."/>
            <person name="de Jong P."/>
            <person name="Lindberg D.R."/>
            <person name="Seaver E.C."/>
            <person name="Weisblat D.A."/>
            <person name="Putnam N.H."/>
            <person name="Grigoriev I.V."/>
            <person name="Rokhsar D.S."/>
        </authorList>
    </citation>
    <scope>NUCLEOTIDE SEQUENCE</scope>
    <source>
        <strain evidence="6">I ESC-2004</strain>
    </source>
</reference>
<comment type="similarity">
    <text evidence="1">Belongs to the UDP-glycosyltransferase family.</text>
</comment>
<dbReference type="Gene3D" id="3.40.50.2000">
    <property type="entry name" value="Glycogen Phosphorylase B"/>
    <property type="match status" value="1"/>
</dbReference>
<protein>
    <recommendedName>
        <fullName evidence="7">UDP-glucuronosyltransferase</fullName>
    </recommendedName>
</protein>
<dbReference type="PANTHER" id="PTHR48043:SF145">
    <property type="entry name" value="FI06409P-RELATED"/>
    <property type="match status" value="1"/>
</dbReference>
<gene>
    <name evidence="4" type="ORF">CAPTEDRAFT_74534</name>
</gene>
<dbReference type="STRING" id="283909.R7TIH1"/>
<dbReference type="SUPFAM" id="SSF53756">
    <property type="entry name" value="UDP-Glycosyltransferase/glycogen phosphorylase"/>
    <property type="match status" value="1"/>
</dbReference>
<evidence type="ECO:0000256" key="1">
    <source>
        <dbReference type="ARBA" id="ARBA00009995"/>
    </source>
</evidence>
<dbReference type="FunFam" id="3.40.50.2000:FF:000021">
    <property type="entry name" value="UDP-glucuronosyltransferase"/>
    <property type="match status" value="1"/>
</dbReference>
<dbReference type="AlphaFoldDB" id="R7TIH1"/>
<dbReference type="OrthoDB" id="6072202at2759"/>
<feature type="non-terminal residue" evidence="4">
    <location>
        <position position="1"/>
    </location>
</feature>
<reference evidence="4 6" key="2">
    <citation type="journal article" date="2013" name="Nature">
        <title>Insights into bilaterian evolution from three spiralian genomes.</title>
        <authorList>
            <person name="Simakov O."/>
            <person name="Marletaz F."/>
            <person name="Cho S.J."/>
            <person name="Edsinger-Gonzales E."/>
            <person name="Havlak P."/>
            <person name="Hellsten U."/>
            <person name="Kuo D.H."/>
            <person name="Larsson T."/>
            <person name="Lv J."/>
            <person name="Arendt D."/>
            <person name="Savage R."/>
            <person name="Osoegawa K."/>
            <person name="de Jong P."/>
            <person name="Grimwood J."/>
            <person name="Chapman J.A."/>
            <person name="Shapiro H."/>
            <person name="Aerts A."/>
            <person name="Otillar R.P."/>
            <person name="Terry A.Y."/>
            <person name="Boore J.L."/>
            <person name="Grigoriev I.V."/>
            <person name="Lindberg D.R."/>
            <person name="Seaver E.C."/>
            <person name="Weisblat D.A."/>
            <person name="Putnam N.H."/>
            <person name="Rokhsar D.S."/>
        </authorList>
    </citation>
    <scope>NUCLEOTIDE SEQUENCE</scope>
    <source>
        <strain evidence="4 6">I ESC-2004</strain>
    </source>
</reference>
<evidence type="ECO:0000313" key="6">
    <source>
        <dbReference type="Proteomes" id="UP000014760"/>
    </source>
</evidence>
<evidence type="ECO:0000313" key="4">
    <source>
        <dbReference type="EMBL" id="ELT93643.1"/>
    </source>
</evidence>
<keyword evidence="3" id="KW-0808">Transferase</keyword>
<name>R7TIH1_CAPTE</name>
<evidence type="ECO:0000313" key="5">
    <source>
        <dbReference type="EnsemblMetazoa" id="CapteP74534"/>
    </source>
</evidence>
<evidence type="ECO:0000256" key="2">
    <source>
        <dbReference type="ARBA" id="ARBA00022676"/>
    </source>
</evidence>
<dbReference type="PANTHER" id="PTHR48043">
    <property type="entry name" value="EG:EG0003.4 PROTEIN-RELATED"/>
    <property type="match status" value="1"/>
</dbReference>
<dbReference type="Pfam" id="PF00201">
    <property type="entry name" value="UDPGT"/>
    <property type="match status" value="1"/>
</dbReference>
<evidence type="ECO:0000256" key="3">
    <source>
        <dbReference type="ARBA" id="ARBA00022679"/>
    </source>
</evidence>
<dbReference type="Proteomes" id="UP000014760">
    <property type="component" value="Unassembled WGS sequence"/>
</dbReference>
<dbReference type="GO" id="GO:0008194">
    <property type="term" value="F:UDP-glycosyltransferase activity"/>
    <property type="evidence" value="ECO:0007669"/>
    <property type="project" value="InterPro"/>
</dbReference>
<reference evidence="5" key="3">
    <citation type="submission" date="2015-06" db="UniProtKB">
        <authorList>
            <consortium name="EnsemblMetazoa"/>
        </authorList>
    </citation>
    <scope>IDENTIFICATION</scope>
</reference>
<dbReference type="EMBL" id="AMQN01012690">
    <property type="status" value="NOT_ANNOTATED_CDS"/>
    <property type="molecule type" value="Genomic_DNA"/>
</dbReference>
<keyword evidence="2" id="KW-0328">Glycosyltransferase</keyword>
<dbReference type="InterPro" id="IPR002213">
    <property type="entry name" value="UDP_glucos_trans"/>
</dbReference>
<keyword evidence="6" id="KW-1185">Reference proteome</keyword>
<sequence length="221" mass="25253">LIYQSVMWFYNSDFPVDNPKSSMQHVINIGGISVKPAEPLDEELMKWMNESLTGVVVVSSGQILSHIPLDLARNMISAFTLLPFNVLWQKTCTANLTLPENVKVVSWLPRNDVLGHWNTVAYVSHCGNNGQFEALYHGVPVICLPVYDDQFYNGLQVEYKGFGITMNFRTFKPEDLTKNIIRIVTEPSFLENVRKGSMMLKSHREELDEVIVTWVEHVIEH</sequence>
<dbReference type="EnsemblMetazoa" id="CapteT74534">
    <property type="protein sequence ID" value="CapteP74534"/>
    <property type="gene ID" value="CapteG74534"/>
</dbReference>
<dbReference type="OMA" id="AMIVFIC"/>
<feature type="non-terminal residue" evidence="4">
    <location>
        <position position="221"/>
    </location>
</feature>
<organism evidence="4">
    <name type="scientific">Capitella teleta</name>
    <name type="common">Polychaete worm</name>
    <dbReference type="NCBI Taxonomy" id="283909"/>
    <lineage>
        <taxon>Eukaryota</taxon>
        <taxon>Metazoa</taxon>
        <taxon>Spiralia</taxon>
        <taxon>Lophotrochozoa</taxon>
        <taxon>Annelida</taxon>
        <taxon>Polychaeta</taxon>
        <taxon>Sedentaria</taxon>
        <taxon>Scolecida</taxon>
        <taxon>Capitellidae</taxon>
        <taxon>Capitella</taxon>
    </lineage>
</organism>
<proteinExistence type="inferred from homology"/>
<evidence type="ECO:0008006" key="7">
    <source>
        <dbReference type="Google" id="ProtNLM"/>
    </source>
</evidence>
<dbReference type="InterPro" id="IPR050271">
    <property type="entry name" value="UDP-glycosyltransferase"/>
</dbReference>
<dbReference type="HOGENOM" id="CLU_012949_2_1_1"/>
<dbReference type="CDD" id="cd03784">
    <property type="entry name" value="GT1_Gtf-like"/>
    <property type="match status" value="1"/>
</dbReference>
<accession>R7TIH1</accession>
<dbReference type="EMBL" id="KB309686">
    <property type="protein sequence ID" value="ELT93643.1"/>
    <property type="molecule type" value="Genomic_DNA"/>
</dbReference>